<protein>
    <recommendedName>
        <fullName evidence="1">DUF5523 domain-containing protein</fullName>
    </recommendedName>
</protein>
<proteinExistence type="predicted"/>
<evidence type="ECO:0000313" key="2">
    <source>
        <dbReference type="EMBL" id="KAK7805775.1"/>
    </source>
</evidence>
<keyword evidence="3" id="KW-1185">Reference proteome</keyword>
<name>A0AAW0HUD1_MYOGA</name>
<dbReference type="PANTHER" id="PTHR20837">
    <property type="entry name" value="CENTROSOMAL PROTEIN-RELATED"/>
    <property type="match status" value="1"/>
</dbReference>
<feature type="domain" description="DUF5523" evidence="1">
    <location>
        <begin position="34"/>
        <end position="128"/>
    </location>
</feature>
<sequence>MGGKHADWFFLFDIQQKSVNDSYFKPSAFGDSSQNVAQGQDEDFVEEVILMDLFEVKAAEYEDDQEQIQKQEANIFLPSSSPVANQRKLPKGMMPRILEDEGFYTKEKPVMCKKICNKMENRLLSLQEASVPANM</sequence>
<organism evidence="2 3">
    <name type="scientific">Myodes glareolus</name>
    <name type="common">Bank vole</name>
    <name type="synonym">Clethrionomys glareolus</name>
    <dbReference type="NCBI Taxonomy" id="447135"/>
    <lineage>
        <taxon>Eukaryota</taxon>
        <taxon>Metazoa</taxon>
        <taxon>Chordata</taxon>
        <taxon>Craniata</taxon>
        <taxon>Vertebrata</taxon>
        <taxon>Euteleostomi</taxon>
        <taxon>Mammalia</taxon>
        <taxon>Eutheria</taxon>
        <taxon>Euarchontoglires</taxon>
        <taxon>Glires</taxon>
        <taxon>Rodentia</taxon>
        <taxon>Myomorpha</taxon>
        <taxon>Muroidea</taxon>
        <taxon>Cricetidae</taxon>
        <taxon>Arvicolinae</taxon>
        <taxon>Myodes</taxon>
    </lineage>
</organism>
<dbReference type="GO" id="GO:0035869">
    <property type="term" value="C:ciliary transition zone"/>
    <property type="evidence" value="ECO:0007669"/>
    <property type="project" value="TreeGrafter"/>
</dbReference>
<dbReference type="AlphaFoldDB" id="A0AAW0HUD1"/>
<evidence type="ECO:0000259" key="1">
    <source>
        <dbReference type="Pfam" id="PF17661"/>
    </source>
</evidence>
<accession>A0AAW0HUD1</accession>
<dbReference type="InterPro" id="IPR041510">
    <property type="entry name" value="DUF5523"/>
</dbReference>
<dbReference type="InterPro" id="IPR052434">
    <property type="entry name" value="Tectonic-like_complex_comp"/>
</dbReference>
<comment type="caution">
    <text evidence="2">The sequence shown here is derived from an EMBL/GenBank/DDBJ whole genome shotgun (WGS) entry which is preliminary data.</text>
</comment>
<dbReference type="GO" id="GO:1904491">
    <property type="term" value="P:protein localization to ciliary transition zone"/>
    <property type="evidence" value="ECO:0007669"/>
    <property type="project" value="TreeGrafter"/>
</dbReference>
<dbReference type="PANTHER" id="PTHR20837:SF2">
    <property type="entry name" value="PROTEIN CC2D2B"/>
    <property type="match status" value="1"/>
</dbReference>
<evidence type="ECO:0000313" key="3">
    <source>
        <dbReference type="Proteomes" id="UP001488838"/>
    </source>
</evidence>
<gene>
    <name evidence="2" type="ORF">U0070_024066</name>
</gene>
<dbReference type="GO" id="GO:1905515">
    <property type="term" value="P:non-motile cilium assembly"/>
    <property type="evidence" value="ECO:0007669"/>
    <property type="project" value="TreeGrafter"/>
</dbReference>
<dbReference type="Proteomes" id="UP001488838">
    <property type="component" value="Unassembled WGS sequence"/>
</dbReference>
<dbReference type="Pfam" id="PF17661">
    <property type="entry name" value="DUF5523"/>
    <property type="match status" value="1"/>
</dbReference>
<reference evidence="2 3" key="1">
    <citation type="journal article" date="2023" name="bioRxiv">
        <title>Conserved and derived expression patterns and positive selection on dental genes reveal complex evolutionary context of ever-growing rodent molars.</title>
        <authorList>
            <person name="Calamari Z.T."/>
            <person name="Song A."/>
            <person name="Cohen E."/>
            <person name="Akter M."/>
            <person name="Roy R.D."/>
            <person name="Hallikas O."/>
            <person name="Christensen M.M."/>
            <person name="Li P."/>
            <person name="Marangoni P."/>
            <person name="Jernvall J."/>
            <person name="Klein O.D."/>
        </authorList>
    </citation>
    <scope>NUCLEOTIDE SEQUENCE [LARGE SCALE GENOMIC DNA]</scope>
    <source>
        <strain evidence="2">V071</strain>
    </source>
</reference>
<dbReference type="EMBL" id="JBBHLL010000328">
    <property type="protein sequence ID" value="KAK7805775.1"/>
    <property type="molecule type" value="Genomic_DNA"/>
</dbReference>